<dbReference type="STRING" id="43335.A0A4U5N7A4"/>
<protein>
    <recommendedName>
        <fullName evidence="2">DUF4283 domain-containing protein</fullName>
    </recommendedName>
</protein>
<name>A0A4U5N7A4_POPAL</name>
<dbReference type="InterPro" id="IPR025558">
    <property type="entry name" value="DUF4283"/>
</dbReference>
<proteinExistence type="predicted"/>
<dbReference type="InterPro" id="IPR040256">
    <property type="entry name" value="At4g02000-like"/>
</dbReference>
<accession>A0A4U5N7A4</accession>
<gene>
    <name evidence="3" type="ORF">D5086_0000282900</name>
</gene>
<evidence type="ECO:0000259" key="2">
    <source>
        <dbReference type="Pfam" id="PF14111"/>
    </source>
</evidence>
<feature type="region of interest" description="Disordered" evidence="1">
    <location>
        <begin position="178"/>
        <end position="253"/>
    </location>
</feature>
<evidence type="ECO:0000256" key="1">
    <source>
        <dbReference type="SAM" id="MobiDB-lite"/>
    </source>
</evidence>
<dbReference type="PANTHER" id="PTHR31286:SF168">
    <property type="entry name" value="DUF4283 DOMAIN-CONTAINING PROTEIN"/>
    <property type="match status" value="1"/>
</dbReference>
<sequence>MHDSGWLIFTFNSELDMLTVLNGGPYHVLGRLMILKIMPEFFDFDTFDMVRMPIWIRFPNLPLQCWSPICLSKLASVIGKPLRLDTPTSSMTRLSYARALIETDLLAELPNLINISLPNGVTMAQKVLYESLPKFCKKCRSLGHNTSNPQDIPQGMSGFDPMSAEAAVLGEARIDTSTRKRVKLTTPIPPTSPLVVPVPEDADAEPPPRRQYLTRSKAAATSGRAGKQKHQQLNSSSLAETTGSTASTSSPSL</sequence>
<reference evidence="3" key="1">
    <citation type="submission" date="2018-10" db="EMBL/GenBank/DDBJ databases">
        <title>Population genomic analysis revealed the cold adaptation of white poplar.</title>
        <authorList>
            <person name="Liu Y.-J."/>
        </authorList>
    </citation>
    <scope>NUCLEOTIDE SEQUENCE [LARGE SCALE GENOMIC DNA]</scope>
    <source>
        <strain evidence="3">PAL-ZL1</strain>
    </source>
</reference>
<dbReference type="EMBL" id="RCHU01001115">
    <property type="protein sequence ID" value="TKR78418.1"/>
    <property type="molecule type" value="Genomic_DNA"/>
</dbReference>
<dbReference type="AlphaFoldDB" id="A0A4U5N7A4"/>
<feature type="domain" description="DUF4283" evidence="2">
    <location>
        <begin position="1"/>
        <end position="45"/>
    </location>
</feature>
<feature type="compositionally biased region" description="Low complexity" evidence="1">
    <location>
        <begin position="235"/>
        <end position="253"/>
    </location>
</feature>
<dbReference type="Pfam" id="PF14111">
    <property type="entry name" value="DUF4283"/>
    <property type="match status" value="1"/>
</dbReference>
<comment type="caution">
    <text evidence="3">The sequence shown here is derived from an EMBL/GenBank/DDBJ whole genome shotgun (WGS) entry which is preliminary data.</text>
</comment>
<dbReference type="PANTHER" id="PTHR31286">
    <property type="entry name" value="GLYCINE-RICH CELL WALL STRUCTURAL PROTEIN 1.8-LIKE"/>
    <property type="match status" value="1"/>
</dbReference>
<evidence type="ECO:0000313" key="3">
    <source>
        <dbReference type="EMBL" id="TKR78418.1"/>
    </source>
</evidence>
<organism evidence="3">
    <name type="scientific">Populus alba</name>
    <name type="common">White poplar</name>
    <dbReference type="NCBI Taxonomy" id="43335"/>
    <lineage>
        <taxon>Eukaryota</taxon>
        <taxon>Viridiplantae</taxon>
        <taxon>Streptophyta</taxon>
        <taxon>Embryophyta</taxon>
        <taxon>Tracheophyta</taxon>
        <taxon>Spermatophyta</taxon>
        <taxon>Magnoliopsida</taxon>
        <taxon>eudicotyledons</taxon>
        <taxon>Gunneridae</taxon>
        <taxon>Pentapetalae</taxon>
        <taxon>rosids</taxon>
        <taxon>fabids</taxon>
        <taxon>Malpighiales</taxon>
        <taxon>Salicaceae</taxon>
        <taxon>Saliceae</taxon>
        <taxon>Populus</taxon>
    </lineage>
</organism>